<dbReference type="PROSITE" id="PS50836">
    <property type="entry name" value="DOMON"/>
    <property type="match status" value="1"/>
</dbReference>
<feature type="transmembrane region" description="Helical" evidence="2">
    <location>
        <begin position="806"/>
        <end position="835"/>
    </location>
</feature>
<feature type="signal peptide" evidence="3">
    <location>
        <begin position="1"/>
        <end position="19"/>
    </location>
</feature>
<feature type="transmembrane region" description="Helical" evidence="2">
    <location>
        <begin position="625"/>
        <end position="643"/>
    </location>
</feature>
<gene>
    <name evidence="5" type="ORF">SEMRO_207_G086840.1</name>
</gene>
<keyword evidence="6" id="KW-1185">Reference proteome</keyword>
<dbReference type="Gene3D" id="2.60.120.230">
    <property type="match status" value="1"/>
</dbReference>
<accession>A0A9N8DMG0</accession>
<comment type="caution">
    <text evidence="5">The sequence shown here is derived from an EMBL/GenBank/DDBJ whole genome shotgun (WGS) entry which is preliminary data.</text>
</comment>
<dbReference type="SUPFAM" id="SSF49742">
    <property type="entry name" value="PHM/PNGase F"/>
    <property type="match status" value="2"/>
</dbReference>
<dbReference type="Pfam" id="PF03712">
    <property type="entry name" value="Cu2_monoox_C"/>
    <property type="match status" value="1"/>
</dbReference>
<dbReference type="Proteomes" id="UP001153069">
    <property type="component" value="Unassembled WGS sequence"/>
</dbReference>
<keyword evidence="5" id="KW-0560">Oxidoreductase</keyword>
<dbReference type="InterPro" id="IPR036939">
    <property type="entry name" value="Cu2_ascorb_mOase_N_sf"/>
</dbReference>
<dbReference type="InterPro" id="IPR014784">
    <property type="entry name" value="Cu2_ascorb_mOase-like_C"/>
</dbReference>
<dbReference type="PANTHER" id="PTHR10157:SF23">
    <property type="entry name" value="MOXD1 HOMOLOG 1"/>
    <property type="match status" value="1"/>
</dbReference>
<dbReference type="InterPro" id="IPR000945">
    <property type="entry name" value="DBH-like"/>
</dbReference>
<feature type="transmembrane region" description="Helical" evidence="2">
    <location>
        <begin position="765"/>
        <end position="786"/>
    </location>
</feature>
<dbReference type="Pfam" id="PF03351">
    <property type="entry name" value="DOMON"/>
    <property type="match status" value="1"/>
</dbReference>
<evidence type="ECO:0000256" key="3">
    <source>
        <dbReference type="SAM" id="SignalP"/>
    </source>
</evidence>
<keyword evidence="5" id="KW-0503">Monooxygenase</keyword>
<dbReference type="GO" id="GO:0004500">
    <property type="term" value="F:dopamine beta-monooxygenase activity"/>
    <property type="evidence" value="ECO:0007669"/>
    <property type="project" value="InterPro"/>
</dbReference>
<evidence type="ECO:0000256" key="1">
    <source>
        <dbReference type="ARBA" id="ARBA00023157"/>
    </source>
</evidence>
<evidence type="ECO:0000256" key="2">
    <source>
        <dbReference type="SAM" id="Phobius"/>
    </source>
</evidence>
<keyword evidence="2" id="KW-1133">Transmembrane helix</keyword>
<feature type="transmembrane region" description="Helical" evidence="2">
    <location>
        <begin position="692"/>
        <end position="716"/>
    </location>
</feature>
<feature type="domain" description="DOMON" evidence="4">
    <location>
        <begin position="36"/>
        <end position="158"/>
    </location>
</feature>
<keyword evidence="1" id="KW-1015">Disulfide bond</keyword>
<feature type="transmembrane region" description="Helical" evidence="2">
    <location>
        <begin position="663"/>
        <end position="680"/>
    </location>
</feature>
<evidence type="ECO:0000313" key="5">
    <source>
        <dbReference type="EMBL" id="CAB9504750.1"/>
    </source>
</evidence>
<dbReference type="GO" id="GO:0005507">
    <property type="term" value="F:copper ion binding"/>
    <property type="evidence" value="ECO:0007669"/>
    <property type="project" value="InterPro"/>
</dbReference>
<dbReference type="CDD" id="cd09631">
    <property type="entry name" value="DOMON_DOH"/>
    <property type="match status" value="1"/>
</dbReference>
<organism evidence="5 6">
    <name type="scientific">Seminavis robusta</name>
    <dbReference type="NCBI Taxonomy" id="568900"/>
    <lineage>
        <taxon>Eukaryota</taxon>
        <taxon>Sar</taxon>
        <taxon>Stramenopiles</taxon>
        <taxon>Ochrophyta</taxon>
        <taxon>Bacillariophyta</taxon>
        <taxon>Bacillariophyceae</taxon>
        <taxon>Bacillariophycidae</taxon>
        <taxon>Naviculales</taxon>
        <taxon>Naviculaceae</taxon>
        <taxon>Seminavis</taxon>
    </lineage>
</organism>
<dbReference type="InterPro" id="IPR024548">
    <property type="entry name" value="Cu2_monoox_C"/>
</dbReference>
<keyword evidence="2" id="KW-0472">Membrane</keyword>
<keyword evidence="2" id="KW-0812">Transmembrane</keyword>
<protein>
    <submittedName>
        <fullName evidence="5">DBH-like monooxygenase protein</fullName>
    </submittedName>
</protein>
<dbReference type="PANTHER" id="PTHR10157">
    <property type="entry name" value="DOPAMINE BETA HYDROXYLASE RELATED"/>
    <property type="match status" value="1"/>
</dbReference>
<dbReference type="InterPro" id="IPR045266">
    <property type="entry name" value="DOH_DOMON"/>
</dbReference>
<feature type="chain" id="PRO_5040178881" evidence="3">
    <location>
        <begin position="20"/>
        <end position="901"/>
    </location>
</feature>
<evidence type="ECO:0000313" key="6">
    <source>
        <dbReference type="Proteomes" id="UP001153069"/>
    </source>
</evidence>
<dbReference type="InterPro" id="IPR005018">
    <property type="entry name" value="DOMON_domain"/>
</dbReference>
<sequence>MMRIATTLCCLCFLATTRASSSFPPMERSVEIDGNGCSDIRWTVDKEAMTLRIAFKSSVDAEWVGLGIAEFGTMKGADIMLVKMIDNGTDEPAFQAEDLISTDFVKPRKDFLMNVDLLHAELDEDGRIHALVERPLDSCDDDDIAVEAFQQSIVCASGYLDNDNEIIYHGPTDRSATTVNFLIDEDLLYGKIGFSNHSNEEREKTLLDKDGLVTLWETGSGAQDRVAIDIQLPNVTLPQDKVTSFACVAFRLPPEIPVRVVAAETVWGDGLIHSASGERPSYIHHQTIYHCGGDLDSESIVEGQLFECQHEMPPCPVVLGIATSPRAKGPPGLHIPLDPGTYILQVHYENAAQAPIVDDRAGLRLWAEPPSLPTSTNPSSLVSLEAYLDTIHIPADLEQKEYAVHYQISAEASKATLPRSGVQVFTNLLHMHDRGLRGQLQLIRDGVHVQDIINTISFDKKSPQPNFRMWKYLPGDALVMTCVYKPQKEVDTYGGIAATSEMCNALLGIAPPVPGFVRALGILTPADQPFGKSHVSSRFGYERSQNATYTPTYKETTDFKPLVDHHKALCALVVRDALYTPPIRITDPGINVAMFQLLVFAFIFVVSSQWKAIKEMKCERTKRNTVCYVLELVYCTVALPFLIVDYIDLMKNDQYVDTVNANLYIPTRAIGVGLIFLYLAELFYKQGVRSDLILHHVVSIFMASLCFVSGIATFSVKFATKLGATLTLMAATEQPMYLALVLKNFGYATRWWWPKLCYFAAVYNAITKVILIILFAYILAVSYQGIDVSWEIGTWSFSSWLQAPSWINAEVVTAIMSVLLVVLALAQLFLGRILFALASKYRQKVQGKDDVSNTAQAETEVPAEAEADAEATASSPFSKIVEATSGFFSYDADRWPEDIYI</sequence>
<proteinExistence type="predicted"/>
<name>A0A9N8DMG0_9STRA</name>
<dbReference type="EMBL" id="CAICTM010000206">
    <property type="protein sequence ID" value="CAB9504750.1"/>
    <property type="molecule type" value="Genomic_DNA"/>
</dbReference>
<dbReference type="InterPro" id="IPR008977">
    <property type="entry name" value="PHM/PNGase_F_dom_sf"/>
</dbReference>
<keyword evidence="3" id="KW-0732">Signal</keyword>
<evidence type="ECO:0000259" key="4">
    <source>
        <dbReference type="PROSITE" id="PS50836"/>
    </source>
</evidence>
<dbReference type="Gene3D" id="2.60.120.310">
    <property type="entry name" value="Copper type II, ascorbate-dependent monooxygenase, N-terminal domain"/>
    <property type="match status" value="1"/>
</dbReference>
<feature type="transmembrane region" description="Helical" evidence="2">
    <location>
        <begin position="593"/>
        <end position="613"/>
    </location>
</feature>
<reference evidence="5" key="1">
    <citation type="submission" date="2020-06" db="EMBL/GenBank/DDBJ databases">
        <authorList>
            <consortium name="Plant Systems Biology data submission"/>
        </authorList>
    </citation>
    <scope>NUCLEOTIDE SEQUENCE</scope>
    <source>
        <strain evidence="5">D6</strain>
    </source>
</reference>
<dbReference type="OrthoDB" id="129121at2759"/>
<dbReference type="AlphaFoldDB" id="A0A9N8DMG0"/>